<reference evidence="2" key="2">
    <citation type="submission" date="2020-07" db="EMBL/GenBank/DDBJ databases">
        <title>Draft genome sequence of Lactobacillus helveticus strain JCM 1062.</title>
        <authorList>
            <person name="Endo A."/>
            <person name="Maeno S."/>
            <person name="Kido Y."/>
        </authorList>
    </citation>
    <scope>NUCLEOTIDE SEQUENCE</scope>
    <source>
        <strain evidence="2">JCM 1062</strain>
    </source>
</reference>
<reference evidence="3" key="1">
    <citation type="submission" date="2018-01" db="EMBL/GenBank/DDBJ databases">
        <authorList>
            <person name="Gaut B.S."/>
            <person name="Morton B.R."/>
            <person name="Clegg M.T."/>
            <person name="Duvall M.R."/>
        </authorList>
    </citation>
    <scope>NUCLEOTIDE SEQUENCE</scope>
    <source>
        <strain evidence="3">Lactobacillus helveticus</strain>
    </source>
</reference>
<gene>
    <name evidence="3" type="ORF">BDKNPLJD_01935</name>
    <name evidence="2" type="ORF">LHEJCM1062_20160</name>
</gene>
<evidence type="ECO:0000313" key="2">
    <source>
        <dbReference type="EMBL" id="GFP14144.1"/>
    </source>
</evidence>
<feature type="transmembrane region" description="Helical" evidence="1">
    <location>
        <begin position="122"/>
        <end position="143"/>
    </location>
</feature>
<dbReference type="AlphaFoldDB" id="A0A2V4EPL5"/>
<keyword evidence="1" id="KW-0812">Transmembrane</keyword>
<dbReference type="Proteomes" id="UP000630086">
    <property type="component" value="Unassembled WGS sequence"/>
</dbReference>
<feature type="transmembrane region" description="Helical" evidence="1">
    <location>
        <begin position="95"/>
        <end position="116"/>
    </location>
</feature>
<feature type="transmembrane region" description="Helical" evidence="1">
    <location>
        <begin position="207"/>
        <end position="226"/>
    </location>
</feature>
<name>A0A2V4EPL5_LACHE</name>
<proteinExistence type="predicted"/>
<feature type="transmembrane region" description="Helical" evidence="1">
    <location>
        <begin position="155"/>
        <end position="175"/>
    </location>
</feature>
<sequence>MATQFTSLSFLANWKTRFVYFLLLPIINLLLLVLIDLQYTNRFNWYVAAASVVINSASLAVQSMSQLLITDANLGIDIELIAKRPYSFYYWKTKVLTSLIAGLLLGIINLLLLLAIGLPLDLFLRCLLMLPLACIYGCVLGFTGWGMSWQMKNPYYFSNWLISIITIVSGVLVLISDYPEWLKVISYIFPFYELVNFIRLRSSTLELSFVIALGWLIIGIVCYVVQIKAVLDKKIHQY</sequence>
<organism evidence="3">
    <name type="scientific">Lactobacillus helveticus</name>
    <name type="common">Lactobacillus suntoryeus</name>
    <dbReference type="NCBI Taxonomy" id="1587"/>
    <lineage>
        <taxon>Bacteria</taxon>
        <taxon>Bacillati</taxon>
        <taxon>Bacillota</taxon>
        <taxon>Bacilli</taxon>
        <taxon>Lactobacillales</taxon>
        <taxon>Lactobacillaceae</taxon>
        <taxon>Lactobacillus</taxon>
    </lineage>
</organism>
<dbReference type="RefSeq" id="WP_003628584.1">
    <property type="nucleotide sequence ID" value="NZ_BLYS01000367.1"/>
</dbReference>
<dbReference type="EMBL" id="OGTV01000100">
    <property type="protein sequence ID" value="SPB26592.1"/>
    <property type="molecule type" value="Genomic_DNA"/>
</dbReference>
<keyword evidence="1" id="KW-1133">Transmembrane helix</keyword>
<protein>
    <submittedName>
        <fullName evidence="3">Antibiotic transport system permease</fullName>
    </submittedName>
</protein>
<evidence type="ECO:0000256" key="1">
    <source>
        <dbReference type="SAM" id="Phobius"/>
    </source>
</evidence>
<evidence type="ECO:0000313" key="3">
    <source>
        <dbReference type="EMBL" id="SPB26592.1"/>
    </source>
</evidence>
<feature type="transmembrane region" description="Helical" evidence="1">
    <location>
        <begin position="18"/>
        <end position="37"/>
    </location>
</feature>
<keyword evidence="1" id="KW-0472">Membrane</keyword>
<accession>A0A2V4EPL5</accession>
<dbReference type="EMBL" id="BLYV01000430">
    <property type="protein sequence ID" value="GFP14144.1"/>
    <property type="molecule type" value="Genomic_DNA"/>
</dbReference>